<proteinExistence type="predicted"/>
<sequence>MTGELAARETVSEWLERFPTRRNRLVDQNSLKTRETLAIPDPCRSGIAPAGSRLAWMARLALAVAILLPAPGALAQQVRDYLGVPGPIEIAGDRYGLAWSSAPRPGYFKQEYLPAGETPGRHSRMVLLEVISQGMDVAGAVRAQVANLNARKPQDPLVNMSVIRNARSGEVLLDFVLSGKRPDGQFMVEWNAYRYMPRQGGGVTLFGLSRRAEGDETARTFLTSLKGLRPQLIDVLARHAPPQPTIPR</sequence>
<name>A0ABV7UKE1_9HYPH</name>
<accession>A0ABV7UKE1</accession>
<gene>
    <name evidence="1" type="ORF">ACFONL_17850</name>
</gene>
<protein>
    <submittedName>
        <fullName evidence="1">Uncharacterized protein</fullName>
    </submittedName>
</protein>
<evidence type="ECO:0000313" key="1">
    <source>
        <dbReference type="EMBL" id="MFC3639210.1"/>
    </source>
</evidence>
<reference evidence="2" key="1">
    <citation type="journal article" date="2019" name="Int. J. Syst. Evol. Microbiol.">
        <title>The Global Catalogue of Microorganisms (GCM) 10K type strain sequencing project: providing services to taxonomists for standard genome sequencing and annotation.</title>
        <authorList>
            <consortium name="The Broad Institute Genomics Platform"/>
            <consortium name="The Broad Institute Genome Sequencing Center for Infectious Disease"/>
            <person name="Wu L."/>
            <person name="Ma J."/>
        </authorList>
    </citation>
    <scope>NUCLEOTIDE SEQUENCE [LARGE SCALE GENOMIC DNA]</scope>
    <source>
        <strain evidence="2">KCTC 42282</strain>
    </source>
</reference>
<dbReference type="Proteomes" id="UP001595704">
    <property type="component" value="Unassembled WGS sequence"/>
</dbReference>
<keyword evidence="2" id="KW-1185">Reference proteome</keyword>
<dbReference type="EMBL" id="JBHRYC010000086">
    <property type="protein sequence ID" value="MFC3639210.1"/>
    <property type="molecule type" value="Genomic_DNA"/>
</dbReference>
<evidence type="ECO:0000313" key="2">
    <source>
        <dbReference type="Proteomes" id="UP001595704"/>
    </source>
</evidence>
<organism evidence="1 2">
    <name type="scientific">Camelimonas fluminis</name>
    <dbReference type="NCBI Taxonomy" id="1576911"/>
    <lineage>
        <taxon>Bacteria</taxon>
        <taxon>Pseudomonadati</taxon>
        <taxon>Pseudomonadota</taxon>
        <taxon>Alphaproteobacteria</taxon>
        <taxon>Hyphomicrobiales</taxon>
        <taxon>Chelatococcaceae</taxon>
        <taxon>Camelimonas</taxon>
    </lineage>
</organism>
<dbReference type="RefSeq" id="WP_191318544.1">
    <property type="nucleotide sequence ID" value="NZ_BNCG01000003.1"/>
</dbReference>
<comment type="caution">
    <text evidence="1">The sequence shown here is derived from an EMBL/GenBank/DDBJ whole genome shotgun (WGS) entry which is preliminary data.</text>
</comment>